<evidence type="ECO:0000313" key="1">
    <source>
        <dbReference type="EMBL" id="MBP2319567.1"/>
    </source>
</evidence>
<protein>
    <submittedName>
        <fullName evidence="1">Uncharacterized protein</fullName>
    </submittedName>
</protein>
<reference evidence="1 2" key="1">
    <citation type="submission" date="2021-03" db="EMBL/GenBank/DDBJ databases">
        <title>Sequencing the genomes of 1000 actinobacteria strains.</title>
        <authorList>
            <person name="Klenk H.-P."/>
        </authorList>
    </citation>
    <scope>NUCLEOTIDE SEQUENCE [LARGE SCALE GENOMIC DNA]</scope>
    <source>
        <strain evidence="1 2">DSM 12544</strain>
    </source>
</reference>
<organism evidence="1 2">
    <name type="scientific">Nesterenkonia lacusekhoensis</name>
    <dbReference type="NCBI Taxonomy" id="150832"/>
    <lineage>
        <taxon>Bacteria</taxon>
        <taxon>Bacillati</taxon>
        <taxon>Actinomycetota</taxon>
        <taxon>Actinomycetes</taxon>
        <taxon>Micrococcales</taxon>
        <taxon>Micrococcaceae</taxon>
        <taxon>Nesterenkonia</taxon>
    </lineage>
</organism>
<accession>A0ABS4T534</accession>
<evidence type="ECO:0000313" key="2">
    <source>
        <dbReference type="Proteomes" id="UP001519331"/>
    </source>
</evidence>
<name>A0ABS4T534_9MICC</name>
<dbReference type="RefSeq" id="WP_210051524.1">
    <property type="nucleotide sequence ID" value="NZ_JAGINX010000002.1"/>
</dbReference>
<sequence>MPLPNTRMIPDGWSQHHQPSVETAMRSRVQILRPQADIPAPDPWGDQPDPVDPVLVDYVPARIRALSDQQAVAASGQVFDTQAYLVQIPARLVPDLRTGKDSNAHRLQVTGNREATGLEGQVMQILSAPHETEAFNRDLYVQVHTTQQG</sequence>
<dbReference type="InterPro" id="IPR046075">
    <property type="entry name" value="DUF6093"/>
</dbReference>
<keyword evidence="2" id="KW-1185">Reference proteome</keyword>
<gene>
    <name evidence="1" type="ORF">JOF45_002650</name>
</gene>
<proteinExistence type="predicted"/>
<dbReference type="Pfam" id="PF19586">
    <property type="entry name" value="DUF6093"/>
    <property type="match status" value="1"/>
</dbReference>
<dbReference type="Proteomes" id="UP001519331">
    <property type="component" value="Unassembled WGS sequence"/>
</dbReference>
<comment type="caution">
    <text evidence="1">The sequence shown here is derived from an EMBL/GenBank/DDBJ whole genome shotgun (WGS) entry which is preliminary data.</text>
</comment>
<dbReference type="EMBL" id="JAGINX010000002">
    <property type="protein sequence ID" value="MBP2319567.1"/>
    <property type="molecule type" value="Genomic_DNA"/>
</dbReference>